<dbReference type="PANTHER" id="PTHR31286:SF167">
    <property type="entry name" value="OS09G0268800 PROTEIN"/>
    <property type="match status" value="1"/>
</dbReference>
<dbReference type="EMBL" id="JANJYJ010000005">
    <property type="protein sequence ID" value="KAK3212625.1"/>
    <property type="molecule type" value="Genomic_DNA"/>
</dbReference>
<keyword evidence="3" id="KW-1185">Reference proteome</keyword>
<evidence type="ECO:0000259" key="1">
    <source>
        <dbReference type="Pfam" id="PF14111"/>
    </source>
</evidence>
<feature type="domain" description="DUF4283" evidence="1">
    <location>
        <begin position="3"/>
        <end position="53"/>
    </location>
</feature>
<dbReference type="InterPro" id="IPR025558">
    <property type="entry name" value="DUF4283"/>
</dbReference>
<dbReference type="Proteomes" id="UP001281410">
    <property type="component" value="Unassembled WGS sequence"/>
</dbReference>
<proteinExistence type="predicted"/>
<dbReference type="Pfam" id="PF14111">
    <property type="entry name" value="DUF4283"/>
    <property type="match status" value="1"/>
</dbReference>
<accession>A0AAE0AET9</accession>
<dbReference type="AlphaFoldDB" id="A0AAE0AET9"/>
<organism evidence="2 3">
    <name type="scientific">Dipteronia sinensis</name>
    <dbReference type="NCBI Taxonomy" id="43782"/>
    <lineage>
        <taxon>Eukaryota</taxon>
        <taxon>Viridiplantae</taxon>
        <taxon>Streptophyta</taxon>
        <taxon>Embryophyta</taxon>
        <taxon>Tracheophyta</taxon>
        <taxon>Spermatophyta</taxon>
        <taxon>Magnoliopsida</taxon>
        <taxon>eudicotyledons</taxon>
        <taxon>Gunneridae</taxon>
        <taxon>Pentapetalae</taxon>
        <taxon>rosids</taxon>
        <taxon>malvids</taxon>
        <taxon>Sapindales</taxon>
        <taxon>Sapindaceae</taxon>
        <taxon>Hippocastanoideae</taxon>
        <taxon>Acereae</taxon>
        <taxon>Dipteronia</taxon>
    </lineage>
</organism>
<protein>
    <recommendedName>
        <fullName evidence="1">DUF4283 domain-containing protein</fullName>
    </recommendedName>
</protein>
<gene>
    <name evidence="2" type="ORF">Dsin_017331</name>
</gene>
<reference evidence="2" key="1">
    <citation type="journal article" date="2023" name="Plant J.">
        <title>Genome sequences and population genomics provide insights into the demographic history, inbreeding, and mutation load of two 'living fossil' tree species of Dipteronia.</title>
        <authorList>
            <person name="Feng Y."/>
            <person name="Comes H.P."/>
            <person name="Chen J."/>
            <person name="Zhu S."/>
            <person name="Lu R."/>
            <person name="Zhang X."/>
            <person name="Li P."/>
            <person name="Qiu J."/>
            <person name="Olsen K.M."/>
            <person name="Qiu Y."/>
        </authorList>
    </citation>
    <scope>NUCLEOTIDE SEQUENCE</scope>
    <source>
        <strain evidence="2">NBL</strain>
    </source>
</reference>
<evidence type="ECO:0000313" key="2">
    <source>
        <dbReference type="EMBL" id="KAK3212625.1"/>
    </source>
</evidence>
<name>A0AAE0AET9_9ROSI</name>
<evidence type="ECO:0000313" key="3">
    <source>
        <dbReference type="Proteomes" id="UP001281410"/>
    </source>
</evidence>
<sequence>MRAIGRIWKVSEGVEIDSITAKVFTFHFRTEDDRLRVISGSPWSFDDALVAIEKPIGKGTIDLMTFTHANFWVQIHQVPILCMTKKISVFLGGMIGEVLDIDVGNSREAGGKFMLVRVKVDHTTNECLSEEPIPIINGVERPHYRSWMRASPPFNHYKNRGRTGIAYGRGNSSNMATKDGQWSCKGRGAFSDDENVPSTIKQSTPTSIRVCYIEADKTEAFYSKCSGLVVPFMSPALEIGKLKDINLGQVGGQFNKKPKKWIRKVRVHKIGGTGRDSILGIGKKKGTVTIDRDEDHRRKYKTERWVVMANNEKSISKNKKQNQVDP</sequence>
<comment type="caution">
    <text evidence="2">The sequence shown here is derived from an EMBL/GenBank/DDBJ whole genome shotgun (WGS) entry which is preliminary data.</text>
</comment>
<dbReference type="PANTHER" id="PTHR31286">
    <property type="entry name" value="GLYCINE-RICH CELL WALL STRUCTURAL PROTEIN 1.8-LIKE"/>
    <property type="match status" value="1"/>
</dbReference>
<dbReference type="InterPro" id="IPR040256">
    <property type="entry name" value="At4g02000-like"/>
</dbReference>